<reference evidence="2" key="1">
    <citation type="journal article" date="2020" name="bioRxiv">
        <title>Comparative genomics of Chlamydomonas.</title>
        <authorList>
            <person name="Craig R.J."/>
            <person name="Hasan A.R."/>
            <person name="Ness R.W."/>
            <person name="Keightley P.D."/>
        </authorList>
    </citation>
    <scope>NUCLEOTIDE SEQUENCE</scope>
    <source>
        <strain evidence="2">SAG 7.73</strain>
    </source>
</reference>
<comment type="caution">
    <text evidence="2">The sequence shown here is derived from an EMBL/GenBank/DDBJ whole genome shotgun (WGS) entry which is preliminary data.</text>
</comment>
<feature type="compositionally biased region" description="Gly residues" evidence="1">
    <location>
        <begin position="600"/>
        <end position="613"/>
    </location>
</feature>
<feature type="compositionally biased region" description="Polar residues" evidence="1">
    <location>
        <begin position="389"/>
        <end position="400"/>
    </location>
</feature>
<dbReference type="AlphaFoldDB" id="A0A835W6Y8"/>
<name>A0A835W6Y8_CHLIN</name>
<sequence length="646" mass="64708">MDEIRRRNAPREALAAAGKAVLAQDVRGAWLLHSFSSDLERPPPPHLPRPPQHPLRAHTPQQQQTQQSAPAEPETVAPPSPAQLQARQAALATATSAPAPYAPLTPGAWGAPDSRLGGAPLSCPSYSALLPTDSSGSVRVPHPLIEFVELTSSGGTAPGSAAAAGELGSSRSLCGAAAPDPATDSLLNGLLATVLQRQKSVSTRFLMQSRKVKDQDADGLVDEQLPDLAEVLAQAAAAAAVQGQEQLAAAGDAGLRRSLSRSRSKRSNHGGRRRSSPSPSRSPSRSRSRSPIPGRRRAVSRTQSLRDSTNGMGAQSSSNSGGGVGTAAAAASALAPSTSALAPSTSFTAAGACPLDVARSNSTRFSPTPPPSGPPSASTNSAGGAPSVSALQQPTDLTSFQQARRQRLQQQPLRPHASTGCGGGSRGGGAGVPLSADGRVPRSSSSFARMPASRRVVTGGVSQSQSQSLDGSAWASASGAAAAAAALAGESRPHTPRLQVPEPNGDGLHLPRLPSTSGMACPQTQPAGEAAAAAASAGVARAAAGGGAATSAWSAPGAAPAVESSGSAFSPRLRSSGSRSRFQSPSSSRRLIPTAVAAAAGGGGGGGGAGGNNGVRPSSPGSFVPLTQGQSWWARSTVARELVFLK</sequence>
<feature type="compositionally biased region" description="Basic residues" evidence="1">
    <location>
        <begin position="258"/>
        <end position="275"/>
    </location>
</feature>
<feature type="region of interest" description="Disordered" evidence="1">
    <location>
        <begin position="36"/>
        <end position="91"/>
    </location>
</feature>
<feature type="region of interest" description="Disordered" evidence="1">
    <location>
        <begin position="549"/>
        <end position="627"/>
    </location>
</feature>
<feature type="compositionally biased region" description="Polar residues" evidence="1">
    <location>
        <begin position="300"/>
        <end position="312"/>
    </location>
</feature>
<accession>A0A835W6Y8</accession>
<protein>
    <submittedName>
        <fullName evidence="2">Uncharacterized protein</fullName>
    </submittedName>
</protein>
<proteinExistence type="predicted"/>
<feature type="region of interest" description="Disordered" evidence="1">
    <location>
        <begin position="485"/>
        <end position="525"/>
    </location>
</feature>
<dbReference type="OrthoDB" id="10676187at2759"/>
<feature type="region of interest" description="Disordered" evidence="1">
    <location>
        <begin position="360"/>
        <end position="467"/>
    </location>
</feature>
<feature type="compositionally biased region" description="Low complexity" evidence="1">
    <location>
        <begin position="82"/>
        <end position="91"/>
    </location>
</feature>
<feature type="compositionally biased region" description="Low complexity" evidence="1">
    <location>
        <begin position="57"/>
        <end position="67"/>
    </location>
</feature>
<feature type="compositionally biased region" description="Low complexity" evidence="1">
    <location>
        <begin position="549"/>
        <end position="561"/>
    </location>
</feature>
<organism evidence="2 3">
    <name type="scientific">Chlamydomonas incerta</name>
    <dbReference type="NCBI Taxonomy" id="51695"/>
    <lineage>
        <taxon>Eukaryota</taxon>
        <taxon>Viridiplantae</taxon>
        <taxon>Chlorophyta</taxon>
        <taxon>core chlorophytes</taxon>
        <taxon>Chlorophyceae</taxon>
        <taxon>CS clade</taxon>
        <taxon>Chlamydomonadales</taxon>
        <taxon>Chlamydomonadaceae</taxon>
        <taxon>Chlamydomonas</taxon>
    </lineage>
</organism>
<dbReference type="EMBL" id="JAEHOC010000008">
    <property type="protein sequence ID" value="KAG2439633.1"/>
    <property type="molecule type" value="Genomic_DNA"/>
</dbReference>
<feature type="compositionally biased region" description="Low complexity" evidence="1">
    <location>
        <begin position="569"/>
        <end position="599"/>
    </location>
</feature>
<feature type="compositionally biased region" description="Basic residues" evidence="1">
    <location>
        <begin position="284"/>
        <end position="299"/>
    </location>
</feature>
<evidence type="ECO:0000256" key="1">
    <source>
        <dbReference type="SAM" id="MobiDB-lite"/>
    </source>
</evidence>
<feature type="region of interest" description="Disordered" evidence="1">
    <location>
        <begin position="250"/>
        <end position="325"/>
    </location>
</feature>
<feature type="compositionally biased region" description="Low complexity" evidence="1">
    <location>
        <begin position="375"/>
        <end position="387"/>
    </location>
</feature>
<keyword evidence="3" id="KW-1185">Reference proteome</keyword>
<evidence type="ECO:0000313" key="2">
    <source>
        <dbReference type="EMBL" id="KAG2439633.1"/>
    </source>
</evidence>
<feature type="compositionally biased region" description="Gly residues" evidence="1">
    <location>
        <begin position="420"/>
        <end position="431"/>
    </location>
</feature>
<dbReference type="Proteomes" id="UP000650467">
    <property type="component" value="Unassembled WGS sequence"/>
</dbReference>
<gene>
    <name evidence="2" type="ORF">HXX76_004985</name>
</gene>
<evidence type="ECO:0000313" key="3">
    <source>
        <dbReference type="Proteomes" id="UP000650467"/>
    </source>
</evidence>
<feature type="compositionally biased region" description="Polar residues" evidence="1">
    <location>
        <begin position="514"/>
        <end position="525"/>
    </location>
</feature>
<feature type="compositionally biased region" description="Pro residues" evidence="1">
    <location>
        <begin position="44"/>
        <end position="53"/>
    </location>
</feature>